<dbReference type="Proteomes" id="UP000002051">
    <property type="component" value="Unassembled WGS sequence"/>
</dbReference>
<dbReference type="EnsemblPlants" id="KEH44016">
    <property type="protein sequence ID" value="KEH44016"/>
    <property type="gene ID" value="MTR_1g106105"/>
</dbReference>
<reference evidence="2" key="3">
    <citation type="submission" date="2015-04" db="UniProtKB">
        <authorList>
            <consortium name="EnsemblPlants"/>
        </authorList>
    </citation>
    <scope>IDENTIFICATION</scope>
    <source>
        <strain evidence="2">cv. Jemalong A17</strain>
    </source>
</reference>
<reference evidence="1 3" key="1">
    <citation type="journal article" date="2011" name="Nature">
        <title>The Medicago genome provides insight into the evolution of rhizobial symbioses.</title>
        <authorList>
            <person name="Young N.D."/>
            <person name="Debelle F."/>
            <person name="Oldroyd G.E."/>
            <person name="Geurts R."/>
            <person name="Cannon S.B."/>
            <person name="Udvardi M.K."/>
            <person name="Benedito V.A."/>
            <person name="Mayer K.F."/>
            <person name="Gouzy J."/>
            <person name="Schoof H."/>
            <person name="Van de Peer Y."/>
            <person name="Proost S."/>
            <person name="Cook D.R."/>
            <person name="Meyers B.C."/>
            <person name="Spannagl M."/>
            <person name="Cheung F."/>
            <person name="De Mita S."/>
            <person name="Krishnakumar V."/>
            <person name="Gundlach H."/>
            <person name="Zhou S."/>
            <person name="Mudge J."/>
            <person name="Bharti A.K."/>
            <person name="Murray J.D."/>
            <person name="Naoumkina M.A."/>
            <person name="Rosen B."/>
            <person name="Silverstein K.A."/>
            <person name="Tang H."/>
            <person name="Rombauts S."/>
            <person name="Zhao P.X."/>
            <person name="Zhou P."/>
            <person name="Barbe V."/>
            <person name="Bardou P."/>
            <person name="Bechner M."/>
            <person name="Bellec A."/>
            <person name="Berger A."/>
            <person name="Berges H."/>
            <person name="Bidwell S."/>
            <person name="Bisseling T."/>
            <person name="Choisne N."/>
            <person name="Couloux A."/>
            <person name="Denny R."/>
            <person name="Deshpande S."/>
            <person name="Dai X."/>
            <person name="Doyle J.J."/>
            <person name="Dudez A.M."/>
            <person name="Farmer A.D."/>
            <person name="Fouteau S."/>
            <person name="Franken C."/>
            <person name="Gibelin C."/>
            <person name="Gish J."/>
            <person name="Goldstein S."/>
            <person name="Gonzalez A.J."/>
            <person name="Green P.J."/>
            <person name="Hallab A."/>
            <person name="Hartog M."/>
            <person name="Hua A."/>
            <person name="Humphray S.J."/>
            <person name="Jeong D.H."/>
            <person name="Jing Y."/>
            <person name="Jocker A."/>
            <person name="Kenton S.M."/>
            <person name="Kim D.J."/>
            <person name="Klee K."/>
            <person name="Lai H."/>
            <person name="Lang C."/>
            <person name="Lin S."/>
            <person name="Macmil S.L."/>
            <person name="Magdelenat G."/>
            <person name="Matthews L."/>
            <person name="McCorrison J."/>
            <person name="Monaghan E.L."/>
            <person name="Mun J.H."/>
            <person name="Najar F.Z."/>
            <person name="Nicholson C."/>
            <person name="Noirot C."/>
            <person name="O'Bleness M."/>
            <person name="Paule C.R."/>
            <person name="Poulain J."/>
            <person name="Prion F."/>
            <person name="Qin B."/>
            <person name="Qu C."/>
            <person name="Retzel E.F."/>
            <person name="Riddle C."/>
            <person name="Sallet E."/>
            <person name="Samain S."/>
            <person name="Samson N."/>
            <person name="Sanders I."/>
            <person name="Saurat O."/>
            <person name="Scarpelli C."/>
            <person name="Schiex T."/>
            <person name="Segurens B."/>
            <person name="Severin A.J."/>
            <person name="Sherrier D.J."/>
            <person name="Shi R."/>
            <person name="Sims S."/>
            <person name="Singer S.R."/>
            <person name="Sinharoy S."/>
            <person name="Sterck L."/>
            <person name="Viollet A."/>
            <person name="Wang B.B."/>
            <person name="Wang K."/>
            <person name="Wang M."/>
            <person name="Wang X."/>
            <person name="Warfsmann J."/>
            <person name="Weissenbach J."/>
            <person name="White D.D."/>
            <person name="White J.D."/>
            <person name="Wiley G.B."/>
            <person name="Wincker P."/>
            <person name="Xing Y."/>
            <person name="Yang L."/>
            <person name="Yao Z."/>
            <person name="Ying F."/>
            <person name="Zhai J."/>
            <person name="Zhou L."/>
            <person name="Zuber A."/>
            <person name="Denarie J."/>
            <person name="Dixon R.A."/>
            <person name="May G.D."/>
            <person name="Schwartz D.C."/>
            <person name="Rogers J."/>
            <person name="Quetier F."/>
            <person name="Town C.D."/>
            <person name="Roe B.A."/>
        </authorList>
    </citation>
    <scope>NUCLEOTIDE SEQUENCE [LARGE SCALE GENOMIC DNA]</scope>
    <source>
        <strain evidence="1">A17</strain>
        <strain evidence="2 3">cv. Jemalong A17</strain>
    </source>
</reference>
<proteinExistence type="predicted"/>
<organism evidence="1 3">
    <name type="scientific">Medicago truncatula</name>
    <name type="common">Barrel medic</name>
    <name type="synonym">Medicago tribuloides</name>
    <dbReference type="NCBI Taxonomy" id="3880"/>
    <lineage>
        <taxon>Eukaryota</taxon>
        <taxon>Viridiplantae</taxon>
        <taxon>Streptophyta</taxon>
        <taxon>Embryophyta</taxon>
        <taxon>Tracheophyta</taxon>
        <taxon>Spermatophyta</taxon>
        <taxon>Magnoliopsida</taxon>
        <taxon>eudicotyledons</taxon>
        <taxon>Gunneridae</taxon>
        <taxon>Pentapetalae</taxon>
        <taxon>rosids</taxon>
        <taxon>fabids</taxon>
        <taxon>Fabales</taxon>
        <taxon>Fabaceae</taxon>
        <taxon>Papilionoideae</taxon>
        <taxon>50 kb inversion clade</taxon>
        <taxon>NPAAA clade</taxon>
        <taxon>Hologalegina</taxon>
        <taxon>IRL clade</taxon>
        <taxon>Trifolieae</taxon>
        <taxon>Medicago</taxon>
    </lineage>
</organism>
<dbReference type="AlphaFoldDB" id="A0A072VQS2"/>
<keyword evidence="3" id="KW-1185">Reference proteome</keyword>
<sequence>MQLIMKIYPVLRRELHDFVEQTFLKLDSIAGFRYDVDAAAYENLPASRSELHDLGVIRISLHNQIITEVKEHSSQNVIILNNIALLRLTDINVMLITLMLYKKGAFGESNSGPLAPKARIIPLDQIPILKIKKGAFGESNSGPLAPKARIIPLDQMPCGDMLPFVIMLLHDYLMGKKMKFSPRIVTTSNH</sequence>
<name>A0A072VQS2_MEDTR</name>
<reference evidence="1 3" key="2">
    <citation type="journal article" date="2014" name="BMC Genomics">
        <title>An improved genome release (version Mt4.0) for the model legume Medicago truncatula.</title>
        <authorList>
            <person name="Tang H."/>
            <person name="Krishnakumar V."/>
            <person name="Bidwell S."/>
            <person name="Rosen B."/>
            <person name="Chan A."/>
            <person name="Zhou S."/>
            <person name="Gentzbittel L."/>
            <person name="Childs K.L."/>
            <person name="Yandell M."/>
            <person name="Gundlach H."/>
            <person name="Mayer K.F."/>
            <person name="Schwartz D.C."/>
            <person name="Town C.D."/>
        </authorList>
    </citation>
    <scope>GENOME REANNOTATION</scope>
    <source>
        <strain evidence="1">A17</strain>
        <strain evidence="2 3">cv. Jemalong A17</strain>
    </source>
</reference>
<dbReference type="HOGENOM" id="CLU_1430000_0_0_1"/>
<dbReference type="EMBL" id="CM001217">
    <property type="protein sequence ID" value="KEH44016.1"/>
    <property type="molecule type" value="Genomic_DNA"/>
</dbReference>
<accession>A0A072VQS2</accession>
<evidence type="ECO:0000313" key="3">
    <source>
        <dbReference type="Proteomes" id="UP000002051"/>
    </source>
</evidence>
<protein>
    <submittedName>
        <fullName evidence="1 2">Uncharacterized protein</fullName>
    </submittedName>
</protein>
<evidence type="ECO:0000313" key="2">
    <source>
        <dbReference type="EnsemblPlants" id="KEH44016"/>
    </source>
</evidence>
<gene>
    <name evidence="1" type="ordered locus">MTR_1g106105</name>
</gene>
<evidence type="ECO:0000313" key="1">
    <source>
        <dbReference type="EMBL" id="KEH44016.1"/>
    </source>
</evidence>